<feature type="compositionally biased region" description="Basic and acidic residues" evidence="1">
    <location>
        <begin position="99"/>
        <end position="110"/>
    </location>
</feature>
<gene>
    <name evidence="2" type="ORF">PODANS_1_8284</name>
</gene>
<dbReference type="VEuPathDB" id="FungiDB:PODANS_1_8284"/>
<dbReference type="AlphaFoldDB" id="B2A935"/>
<name>B2A935_PODAN</name>
<keyword evidence="4" id="KW-1185">Reference proteome</keyword>
<protein>
    <submittedName>
        <fullName evidence="2">Podospora anserina S mat+ genomic DNA chromosome 1, supercontig 1</fullName>
    </submittedName>
</protein>
<feature type="compositionally biased region" description="Polar residues" evidence="1">
    <location>
        <begin position="87"/>
        <end position="96"/>
    </location>
</feature>
<organism evidence="2">
    <name type="scientific">Podospora anserina (strain S / ATCC MYA-4624 / DSM 980 / FGSC 10383)</name>
    <name type="common">Pleurage anserina</name>
    <dbReference type="NCBI Taxonomy" id="515849"/>
    <lineage>
        <taxon>Eukaryota</taxon>
        <taxon>Fungi</taxon>
        <taxon>Dikarya</taxon>
        <taxon>Ascomycota</taxon>
        <taxon>Pezizomycotina</taxon>
        <taxon>Sordariomycetes</taxon>
        <taxon>Sordariomycetidae</taxon>
        <taxon>Sordariales</taxon>
        <taxon>Podosporaceae</taxon>
        <taxon>Podospora</taxon>
        <taxon>Podospora anserina</taxon>
    </lineage>
</organism>
<reference evidence="2 4" key="1">
    <citation type="journal article" date="2008" name="Genome Biol.">
        <title>The genome sequence of the model ascomycete fungus Podospora anserina.</title>
        <authorList>
            <person name="Espagne E."/>
            <person name="Lespinet O."/>
            <person name="Malagnac F."/>
            <person name="Da Silva C."/>
            <person name="Jaillon O."/>
            <person name="Porcel B.M."/>
            <person name="Couloux A."/>
            <person name="Aury J.-M."/>
            <person name="Segurens B."/>
            <person name="Poulain J."/>
            <person name="Anthouard V."/>
            <person name="Grossetete S."/>
            <person name="Khalili H."/>
            <person name="Coppin E."/>
            <person name="Dequard-Chablat M."/>
            <person name="Picard M."/>
            <person name="Contamine V."/>
            <person name="Arnaise S."/>
            <person name="Bourdais A."/>
            <person name="Berteaux-Lecellier V."/>
            <person name="Gautheret D."/>
            <person name="de Vries R.P."/>
            <person name="Battaglia E."/>
            <person name="Coutinho P.M."/>
            <person name="Danchin E.G.J."/>
            <person name="Henrissat B."/>
            <person name="El Khoury R."/>
            <person name="Sainsard-Chanet A."/>
            <person name="Boivin A."/>
            <person name="Pinan-Lucarre B."/>
            <person name="Sellem C.H."/>
            <person name="Debuchy R."/>
            <person name="Wincker P."/>
            <person name="Weissenbach J."/>
            <person name="Silar P."/>
        </authorList>
    </citation>
    <scope>NUCLEOTIDE SEQUENCE [LARGE SCALE GENOMIC DNA]</scope>
    <source>
        <strain evidence="4">S / ATCC MYA-4624 / DSM 980 / FGSC 10383</strain>
        <strain evidence="2">S mat+</strain>
    </source>
</reference>
<evidence type="ECO:0000313" key="4">
    <source>
        <dbReference type="Proteomes" id="UP000001197"/>
    </source>
</evidence>
<evidence type="ECO:0000313" key="3">
    <source>
        <dbReference type="EMBL" id="CDP23179.1"/>
    </source>
</evidence>
<feature type="region of interest" description="Disordered" evidence="1">
    <location>
        <begin position="41"/>
        <end position="114"/>
    </location>
</feature>
<dbReference type="RefSeq" id="XP_001913054.1">
    <property type="nucleotide sequence ID" value="XM_001913019.1"/>
</dbReference>
<evidence type="ECO:0000313" key="2">
    <source>
        <dbReference type="EMBL" id="CAP60536.1"/>
    </source>
</evidence>
<reference evidence="4" key="3">
    <citation type="journal article" date="2014" name="Genetics">
        <title>Maintaining two mating types: Structure of the mating type locus and its role in heterokaryosis in Podospora anserina.</title>
        <authorList>
            <person name="Grognet P."/>
            <person name="Bidard F."/>
            <person name="Kuchly C."/>
            <person name="Tong L.C.H."/>
            <person name="Coppin E."/>
            <person name="Benkhali J.A."/>
            <person name="Couloux A."/>
            <person name="Wincker P."/>
            <person name="Debuchy R."/>
            <person name="Silar P."/>
        </authorList>
    </citation>
    <scope>GENOME REANNOTATION</scope>
    <source>
        <strain evidence="4">S / ATCC MYA-4624 / DSM 980 / FGSC 10383</strain>
    </source>
</reference>
<feature type="compositionally biased region" description="Acidic residues" evidence="1">
    <location>
        <begin position="64"/>
        <end position="81"/>
    </location>
</feature>
<dbReference type="HOGENOM" id="CLU_1454997_0_0_1"/>
<sequence>MPKMFRQCYEIWPGDAPAGAEVREAAQILVDMSASAWERDNAAECPPLLTKGPRAPERPHPEVLEQDEALDPDATDEENYDDVAGPSNHQPQPSSSKRGRAEQRAQRLQRDGVLQTGDARCETCKAYESSSKPSPKSRKSGFQCRILEGESRACARCVAGRERCSLVGRKRHQEAEQLETSKRRKG</sequence>
<feature type="compositionally biased region" description="Basic and acidic residues" evidence="1">
    <location>
        <begin position="54"/>
        <end position="63"/>
    </location>
</feature>
<dbReference type="EMBL" id="CU633438">
    <property type="protein sequence ID" value="CAP60536.1"/>
    <property type="molecule type" value="Genomic_DNA"/>
</dbReference>
<reference evidence="3" key="4">
    <citation type="submission" date="2015-04" db="EMBL/GenBank/DDBJ databases">
        <title>Maintaining two mating types: Structure of the mating type locus and its role in heterokaryosis in Podospora anserina.</title>
        <authorList>
            <person name="Grognet P."/>
            <person name="Bidard F."/>
            <person name="Kuchly C."/>
            <person name="Chan Ho Tong L."/>
            <person name="Coppin E."/>
            <person name="Ait Benkhali J."/>
            <person name="Couloux A."/>
            <person name="Wincker P."/>
            <person name="Debuchy R."/>
            <person name="Silar P."/>
        </authorList>
    </citation>
    <scope>NUCLEOTIDE SEQUENCE</scope>
</reference>
<dbReference type="GeneID" id="6197124"/>
<dbReference type="KEGG" id="pan:PODANSg10103"/>
<evidence type="ECO:0000256" key="1">
    <source>
        <dbReference type="SAM" id="MobiDB-lite"/>
    </source>
</evidence>
<reference evidence="2" key="2">
    <citation type="submission" date="2008-07" db="EMBL/GenBank/DDBJ databases">
        <authorList>
            <person name="Genoscope - CEA"/>
        </authorList>
    </citation>
    <scope>NUCLEOTIDE SEQUENCE</scope>
    <source>
        <strain evidence="2">S mat+</strain>
    </source>
</reference>
<dbReference type="EMBL" id="FO904936">
    <property type="protein sequence ID" value="CDP23179.1"/>
    <property type="molecule type" value="Genomic_DNA"/>
</dbReference>
<dbReference type="Proteomes" id="UP000001197">
    <property type="component" value="Chromosome 1"/>
</dbReference>
<proteinExistence type="predicted"/>
<accession>B2A935</accession>